<sequence length="312" mass="35501">MEWMAVLFVAASSWQLANSNEHIASHIEKGGGRAEFTTVFNRYRDNLVYWNRCGIPAQNITYVDLCRIWELGLIESPFPIVGRIESLTIGEETGKDVIEMFSSIDTLNRFYCENVSLDDVDLSPIPLQKRLNCIDVSNCKHLTAKGLSFAEPANMEHVLLCHTSCGEDLWRVVKNSTDIKYFDLRGSKINDKDLQQAFKWISSCQYLDISYTPCRGRLIRTSINGRVKSLTLDEIQLEDVIDGNESLNGIKYVTIAAVKRSNLSSLEWLRSIQRMTVHLGLEDVDVIHDGRDLLPLDQAILKLQEDLEDSER</sequence>
<accession>A0A518GTM7</accession>
<name>A0A518GTM7_9PLAN</name>
<evidence type="ECO:0000313" key="1">
    <source>
        <dbReference type="EMBL" id="QDV31937.1"/>
    </source>
</evidence>
<reference evidence="1 2" key="1">
    <citation type="submission" date="2019-02" db="EMBL/GenBank/DDBJ databases">
        <title>Deep-cultivation of Planctomycetes and their phenomic and genomic characterization uncovers novel biology.</title>
        <authorList>
            <person name="Wiegand S."/>
            <person name="Jogler M."/>
            <person name="Boedeker C."/>
            <person name="Pinto D."/>
            <person name="Vollmers J."/>
            <person name="Rivas-Marin E."/>
            <person name="Kohn T."/>
            <person name="Peeters S.H."/>
            <person name="Heuer A."/>
            <person name="Rast P."/>
            <person name="Oberbeckmann S."/>
            <person name="Bunk B."/>
            <person name="Jeske O."/>
            <person name="Meyerdierks A."/>
            <person name="Storesund J.E."/>
            <person name="Kallscheuer N."/>
            <person name="Luecker S."/>
            <person name="Lage O.M."/>
            <person name="Pohl T."/>
            <person name="Merkel B.J."/>
            <person name="Hornburger P."/>
            <person name="Mueller R.-W."/>
            <person name="Bruemmer F."/>
            <person name="Labrenz M."/>
            <person name="Spormann A.M."/>
            <person name="Op den Camp H."/>
            <person name="Overmann J."/>
            <person name="Amann R."/>
            <person name="Jetten M.S.M."/>
            <person name="Mascher T."/>
            <person name="Medema M.H."/>
            <person name="Devos D.P."/>
            <person name="Kaster A.-K."/>
            <person name="Ovreas L."/>
            <person name="Rohde M."/>
            <person name="Galperin M.Y."/>
            <person name="Jogler C."/>
        </authorList>
    </citation>
    <scope>NUCLEOTIDE SEQUENCE [LARGE SCALE GENOMIC DNA]</scope>
    <source>
        <strain evidence="1 2">Spb1</strain>
    </source>
</reference>
<dbReference type="KEGG" id="peh:Spb1_38840"/>
<evidence type="ECO:0000313" key="2">
    <source>
        <dbReference type="Proteomes" id="UP000315349"/>
    </source>
</evidence>
<dbReference type="RefSeq" id="WP_145303658.1">
    <property type="nucleotide sequence ID" value="NZ_CP036299.1"/>
</dbReference>
<dbReference type="Proteomes" id="UP000315349">
    <property type="component" value="Chromosome"/>
</dbReference>
<proteinExistence type="predicted"/>
<dbReference type="Gene3D" id="3.80.10.10">
    <property type="entry name" value="Ribonuclease Inhibitor"/>
    <property type="match status" value="1"/>
</dbReference>
<dbReference type="SUPFAM" id="SSF52058">
    <property type="entry name" value="L domain-like"/>
    <property type="match status" value="1"/>
</dbReference>
<dbReference type="AlphaFoldDB" id="A0A518GTM7"/>
<evidence type="ECO:0008006" key="3">
    <source>
        <dbReference type="Google" id="ProtNLM"/>
    </source>
</evidence>
<dbReference type="EMBL" id="CP036299">
    <property type="protein sequence ID" value="QDV31937.1"/>
    <property type="molecule type" value="Genomic_DNA"/>
</dbReference>
<gene>
    <name evidence="1" type="ORF">Spb1_38840</name>
</gene>
<keyword evidence="2" id="KW-1185">Reference proteome</keyword>
<dbReference type="InterPro" id="IPR032675">
    <property type="entry name" value="LRR_dom_sf"/>
</dbReference>
<organism evidence="1 2">
    <name type="scientific">Planctopirus ephydatiae</name>
    <dbReference type="NCBI Taxonomy" id="2528019"/>
    <lineage>
        <taxon>Bacteria</taxon>
        <taxon>Pseudomonadati</taxon>
        <taxon>Planctomycetota</taxon>
        <taxon>Planctomycetia</taxon>
        <taxon>Planctomycetales</taxon>
        <taxon>Planctomycetaceae</taxon>
        <taxon>Planctopirus</taxon>
    </lineage>
</organism>
<protein>
    <recommendedName>
        <fullName evidence="3">Leucine Rich repeats (2 copies)</fullName>
    </recommendedName>
</protein>